<keyword evidence="10 13" id="KW-0408">Iron</keyword>
<evidence type="ECO:0000256" key="5">
    <source>
        <dbReference type="ARBA" id="ARBA00022617"/>
    </source>
</evidence>
<keyword evidence="12 15" id="KW-0472">Membrane</keyword>
<evidence type="ECO:0000256" key="13">
    <source>
        <dbReference type="PIRSR" id="PIRSR602401-1"/>
    </source>
</evidence>
<accession>A0ABD1IYJ2</accession>
<dbReference type="GO" id="GO:0046222">
    <property type="term" value="P:aflatoxin metabolic process"/>
    <property type="evidence" value="ECO:0007669"/>
    <property type="project" value="UniProtKB-ARBA"/>
</dbReference>
<reference evidence="16 17" key="1">
    <citation type="submission" date="2024-09" db="EMBL/GenBank/DDBJ databases">
        <title>A chromosome-level genome assembly of Gray's grenadier anchovy, Coilia grayii.</title>
        <authorList>
            <person name="Fu Z."/>
        </authorList>
    </citation>
    <scope>NUCLEOTIDE SEQUENCE [LARGE SCALE GENOMIC DNA]</scope>
    <source>
        <strain evidence="16">G4</strain>
        <tissue evidence="16">Muscle</tissue>
    </source>
</reference>
<evidence type="ECO:0000256" key="1">
    <source>
        <dbReference type="ARBA" id="ARBA00001971"/>
    </source>
</evidence>
<keyword evidence="9 14" id="KW-0560">Oxidoreductase</keyword>
<dbReference type="GO" id="GO:0046872">
    <property type="term" value="F:metal ion binding"/>
    <property type="evidence" value="ECO:0007669"/>
    <property type="project" value="UniProtKB-KW"/>
</dbReference>
<gene>
    <name evidence="16" type="ORF">ACEWY4_023811</name>
</gene>
<evidence type="ECO:0000256" key="3">
    <source>
        <dbReference type="ARBA" id="ARBA00004586"/>
    </source>
</evidence>
<evidence type="ECO:0000256" key="11">
    <source>
        <dbReference type="ARBA" id="ARBA00023033"/>
    </source>
</evidence>
<keyword evidence="8" id="KW-0492">Microsome</keyword>
<feature type="binding site" description="axial binding residue" evidence="13">
    <location>
        <position position="447"/>
    </location>
    <ligand>
        <name>heme</name>
        <dbReference type="ChEBI" id="CHEBI:30413"/>
    </ligand>
    <ligandPart>
        <name>Fe</name>
        <dbReference type="ChEBI" id="CHEBI:18248"/>
    </ligandPart>
</feature>
<evidence type="ECO:0000313" key="16">
    <source>
        <dbReference type="EMBL" id="KAL2080018.1"/>
    </source>
</evidence>
<evidence type="ECO:0000256" key="12">
    <source>
        <dbReference type="ARBA" id="ARBA00023136"/>
    </source>
</evidence>
<evidence type="ECO:0000256" key="15">
    <source>
        <dbReference type="SAM" id="Phobius"/>
    </source>
</evidence>
<dbReference type="Gene3D" id="1.10.630.10">
    <property type="entry name" value="Cytochrome P450"/>
    <property type="match status" value="1"/>
</dbReference>
<dbReference type="AlphaFoldDB" id="A0ABD1IYJ2"/>
<comment type="similarity">
    <text evidence="4 14">Belongs to the cytochrome P450 family.</text>
</comment>
<comment type="cofactor">
    <cofactor evidence="1 13">
        <name>heme</name>
        <dbReference type="ChEBI" id="CHEBI:30413"/>
    </cofactor>
</comment>
<dbReference type="Pfam" id="PF00067">
    <property type="entry name" value="p450"/>
    <property type="match status" value="1"/>
</dbReference>
<evidence type="ECO:0008006" key="18">
    <source>
        <dbReference type="Google" id="ProtNLM"/>
    </source>
</evidence>
<dbReference type="PROSITE" id="PS00086">
    <property type="entry name" value="CYTOCHROME_P450"/>
    <property type="match status" value="1"/>
</dbReference>
<keyword evidence="7" id="KW-0256">Endoplasmic reticulum</keyword>
<keyword evidence="17" id="KW-1185">Reference proteome</keyword>
<evidence type="ECO:0000256" key="2">
    <source>
        <dbReference type="ARBA" id="ARBA00004524"/>
    </source>
</evidence>
<dbReference type="GO" id="GO:0004497">
    <property type="term" value="F:monooxygenase activity"/>
    <property type="evidence" value="ECO:0007669"/>
    <property type="project" value="UniProtKB-KW"/>
</dbReference>
<dbReference type="FunFam" id="1.10.630.10:FF:000010">
    <property type="entry name" value="cytochrome P450 2W1 isoform X2"/>
    <property type="match status" value="1"/>
</dbReference>
<feature type="transmembrane region" description="Helical" evidence="15">
    <location>
        <begin position="7"/>
        <end position="27"/>
    </location>
</feature>
<evidence type="ECO:0000256" key="14">
    <source>
        <dbReference type="RuleBase" id="RU000461"/>
    </source>
</evidence>
<evidence type="ECO:0000256" key="6">
    <source>
        <dbReference type="ARBA" id="ARBA00022723"/>
    </source>
</evidence>
<dbReference type="PRINTS" id="PR00463">
    <property type="entry name" value="EP450I"/>
</dbReference>
<dbReference type="InterPro" id="IPR050182">
    <property type="entry name" value="Cytochrome_P450_fam2"/>
</dbReference>
<dbReference type="InterPro" id="IPR017972">
    <property type="entry name" value="Cyt_P450_CS"/>
</dbReference>
<dbReference type="GO" id="GO:0005789">
    <property type="term" value="C:endoplasmic reticulum membrane"/>
    <property type="evidence" value="ECO:0007669"/>
    <property type="project" value="UniProtKB-SubCell"/>
</dbReference>
<organism evidence="16 17">
    <name type="scientific">Coilia grayii</name>
    <name type="common">Gray's grenadier anchovy</name>
    <dbReference type="NCBI Taxonomy" id="363190"/>
    <lineage>
        <taxon>Eukaryota</taxon>
        <taxon>Metazoa</taxon>
        <taxon>Chordata</taxon>
        <taxon>Craniata</taxon>
        <taxon>Vertebrata</taxon>
        <taxon>Euteleostomi</taxon>
        <taxon>Actinopterygii</taxon>
        <taxon>Neopterygii</taxon>
        <taxon>Teleostei</taxon>
        <taxon>Clupei</taxon>
        <taxon>Clupeiformes</taxon>
        <taxon>Clupeoidei</taxon>
        <taxon>Engraulidae</taxon>
        <taxon>Coilinae</taxon>
        <taxon>Coilia</taxon>
    </lineage>
</organism>
<proteinExistence type="inferred from homology"/>
<name>A0ABD1IYJ2_9TELE</name>
<evidence type="ECO:0000256" key="4">
    <source>
        <dbReference type="ARBA" id="ARBA00010617"/>
    </source>
</evidence>
<keyword evidence="15" id="KW-1133">Transmembrane helix</keyword>
<dbReference type="PANTHER" id="PTHR24300">
    <property type="entry name" value="CYTOCHROME P450 508A4-RELATED"/>
    <property type="match status" value="1"/>
</dbReference>
<dbReference type="EMBL" id="JBHFQA010000021">
    <property type="protein sequence ID" value="KAL2080018.1"/>
    <property type="molecule type" value="Genomic_DNA"/>
</dbReference>
<dbReference type="SUPFAM" id="SSF48264">
    <property type="entry name" value="Cytochrome P450"/>
    <property type="match status" value="1"/>
</dbReference>
<keyword evidence="11 14" id="KW-0503">Monooxygenase</keyword>
<evidence type="ECO:0000256" key="7">
    <source>
        <dbReference type="ARBA" id="ARBA00022824"/>
    </source>
</evidence>
<evidence type="ECO:0000256" key="10">
    <source>
        <dbReference type="ARBA" id="ARBA00023004"/>
    </source>
</evidence>
<protein>
    <recommendedName>
        <fullName evidence="18">Cytochrome P450 2K1-like</fullName>
    </recommendedName>
</protein>
<dbReference type="PRINTS" id="PR00385">
    <property type="entry name" value="P450"/>
</dbReference>
<dbReference type="Proteomes" id="UP001591681">
    <property type="component" value="Unassembled WGS sequence"/>
</dbReference>
<keyword evidence="5 13" id="KW-0349">Heme</keyword>
<dbReference type="InterPro" id="IPR002401">
    <property type="entry name" value="Cyt_P450_E_grp-I"/>
</dbReference>
<dbReference type="PANTHER" id="PTHR24300:SF319">
    <property type="entry name" value="CYTOCHROME P450, FAMILY 2, SUBFAMILY AC, POLYPEPTIDE 1"/>
    <property type="match status" value="1"/>
</dbReference>
<dbReference type="InterPro" id="IPR036396">
    <property type="entry name" value="Cyt_P450_sf"/>
</dbReference>
<evidence type="ECO:0000313" key="17">
    <source>
        <dbReference type="Proteomes" id="UP001591681"/>
    </source>
</evidence>
<dbReference type="InterPro" id="IPR001128">
    <property type="entry name" value="Cyt_P450"/>
</dbReference>
<comment type="caution">
    <text evidence="16">The sequence shown here is derived from an EMBL/GenBank/DDBJ whole genome shotgun (WGS) entry which is preliminary data.</text>
</comment>
<evidence type="ECO:0000256" key="9">
    <source>
        <dbReference type="ARBA" id="ARBA00023002"/>
    </source>
</evidence>
<keyword evidence="6 13" id="KW-0479">Metal-binding</keyword>
<keyword evidence="15" id="KW-0812">Transmembrane</keyword>
<sequence>MAPLLEALLVPWTFVLLCVVFVCLTFFTSGKTGQEKEPPAPTRLPLLGNLLQLDLNRPYEGLCEASQFLSKKHGPVFTVHFGPKKVVVLAGYKTVKEALVNYAEEFGDRDIIPIFHDFNKGHGILFSNGETWKQMRRFALSTLRDFGMGRKVIEEKIQEETQYLVEVFQQLSGAAFDTAQPVNYAVSNIISTIVCGQRFDYANPEFKVRVVRANEIVAITGYASIQIYNIFPWLRPFLWSWKLLMKKVNDDFDEIRQHVRGLEDTQNPQECRGFIDSFLSRKRSAEAVGLKNSLFHEDNLVHCVSNLFAAGTDTTGTTLRWGLLFMAKYPLIQDRVQGEIDRVIGGRLPAAEDRKSLPYTDAVIHETQRLANIVPMSIPHTTSCDVHFQGYLIKKGTSVIPLLTSVLRDEAEWERPHSFYPEHFLDDKGQFVKRDAFLPFSAGRRACLGEGLARMELFLFFTTLLQRFHFTPPAGVSEDELDLTPAVGFTLTPSPHKLCAVVRS</sequence>
<evidence type="ECO:0000256" key="8">
    <source>
        <dbReference type="ARBA" id="ARBA00022848"/>
    </source>
</evidence>
<comment type="subcellular location">
    <subcellularLocation>
        <location evidence="3">Endoplasmic reticulum membrane</location>
    </subcellularLocation>
    <subcellularLocation>
        <location evidence="2">Microsome membrane</location>
    </subcellularLocation>
</comment>